<dbReference type="InterPro" id="IPR013595">
    <property type="entry name" value="Pept_S33_TAP-like_C"/>
</dbReference>
<dbReference type="AlphaFoldDB" id="A0AAP6JE21"/>
<dbReference type="Proteomes" id="UP001302316">
    <property type="component" value="Unassembled WGS sequence"/>
</dbReference>
<proteinExistence type="inferred from homology"/>
<comment type="caution">
    <text evidence="5">The sequence shown here is derived from an EMBL/GenBank/DDBJ whole genome shotgun (WGS) entry which is preliminary data.</text>
</comment>
<feature type="domain" description="Peptidase S33 tripeptidyl aminopeptidase-like C-terminal" evidence="4">
    <location>
        <begin position="423"/>
        <end position="493"/>
    </location>
</feature>
<evidence type="ECO:0000313" key="5">
    <source>
        <dbReference type="EMBL" id="MEA5444742.1"/>
    </source>
</evidence>
<protein>
    <submittedName>
        <fullName evidence="5">Alpha/beta fold hydrolase</fullName>
    </submittedName>
</protein>
<gene>
    <name evidence="5" type="ORF">VCB98_02800</name>
</gene>
<dbReference type="EMBL" id="JAYGII010000003">
    <property type="protein sequence ID" value="MEA5444742.1"/>
    <property type="molecule type" value="Genomic_DNA"/>
</dbReference>
<dbReference type="PANTHER" id="PTHR43248:SF29">
    <property type="entry name" value="TRIPEPTIDYL AMINOPEPTIDASE"/>
    <property type="match status" value="1"/>
</dbReference>
<evidence type="ECO:0000313" key="6">
    <source>
        <dbReference type="Proteomes" id="UP001302316"/>
    </source>
</evidence>
<keyword evidence="2" id="KW-0732">Signal</keyword>
<name>A0AAP6JE21_9GAMM</name>
<dbReference type="RefSeq" id="WP_346050264.1">
    <property type="nucleotide sequence ID" value="NZ_JAYGII010000003.1"/>
</dbReference>
<reference evidence="5 6" key="1">
    <citation type="submission" date="2023-12" db="EMBL/GenBank/DDBJ databases">
        <title>Whole-genome sequencing of halo(alkali)philic microorganisms from hypersaline lakes.</title>
        <authorList>
            <person name="Sorokin D.Y."/>
            <person name="Merkel A.Y."/>
            <person name="Messina E."/>
            <person name="Yakimov M."/>
        </authorList>
    </citation>
    <scope>NUCLEOTIDE SEQUENCE [LARGE SCALE GENOMIC DNA]</scope>
    <source>
        <strain evidence="5 6">AB-CW1</strain>
    </source>
</reference>
<evidence type="ECO:0000256" key="2">
    <source>
        <dbReference type="ARBA" id="ARBA00022729"/>
    </source>
</evidence>
<dbReference type="Gene3D" id="3.40.50.1820">
    <property type="entry name" value="alpha/beta hydrolase"/>
    <property type="match status" value="1"/>
</dbReference>
<evidence type="ECO:0000259" key="4">
    <source>
        <dbReference type="Pfam" id="PF08386"/>
    </source>
</evidence>
<dbReference type="Pfam" id="PF08386">
    <property type="entry name" value="Abhydrolase_4"/>
    <property type="match status" value="1"/>
</dbReference>
<keyword evidence="6" id="KW-1185">Reference proteome</keyword>
<keyword evidence="3 5" id="KW-0378">Hydrolase</keyword>
<dbReference type="InterPro" id="IPR029058">
    <property type="entry name" value="AB_hydrolase_fold"/>
</dbReference>
<dbReference type="GO" id="GO:0016787">
    <property type="term" value="F:hydrolase activity"/>
    <property type="evidence" value="ECO:0007669"/>
    <property type="project" value="UniProtKB-KW"/>
</dbReference>
<sequence>MPLKLALAGSILLAVLLLASWLLRPAVPDGPALDGSQPRPPLASEDLQWRDCQFRLPAGVTARCSDYDTGVRTEGGEPIQLPLVELRRDGEPPYAPLTIHLPGGPGAPGGTDADSAWLWAAWMQAHRFPGRLLIFDPRGTGNARPGTACPDRAALVSDIMARPLTPEEEAVASREMLAACRNRLQADGLDPADFAARHMLGDVPGMLAAVGDQQARLLGLSHGSRMALALLRQRPERFSAAVLDGVFPTDRDPIITLPTVYADAWDRLLDRCQAEPDCPGPALAEAHEQLQSRLDREPELLLLELNGRPPQPLWLDGKRYADLVFAAQVFDDSLAALPAAIVAAAGDDFRDLAGLLSQVVGPALDPDRRDAVYWASICEESAVSDPARMDQAVQALGLEASFPESIWRHHPCVNGWDSGQFDGEAFRQPVQADLPVLLLAGELDPVTPKEWARHQQSHLSQSHLLLAEGRTHGLVFDNDCIADAVVDFLRAPGRARLPDRCVGPEQVFRNL</sequence>
<dbReference type="SUPFAM" id="SSF53474">
    <property type="entry name" value="alpha/beta-Hydrolases"/>
    <property type="match status" value="1"/>
</dbReference>
<dbReference type="PANTHER" id="PTHR43248">
    <property type="entry name" value="2-SUCCINYL-6-HYDROXY-2,4-CYCLOHEXADIENE-1-CARBOXYLATE SYNTHASE"/>
    <property type="match status" value="1"/>
</dbReference>
<evidence type="ECO:0000256" key="3">
    <source>
        <dbReference type="ARBA" id="ARBA00022801"/>
    </source>
</evidence>
<evidence type="ECO:0000256" key="1">
    <source>
        <dbReference type="ARBA" id="ARBA00010088"/>
    </source>
</evidence>
<comment type="similarity">
    <text evidence="1">Belongs to the peptidase S33 family.</text>
</comment>
<organism evidence="5 6">
    <name type="scientific">Natronospira elongata</name>
    <dbReference type="NCBI Taxonomy" id="3110268"/>
    <lineage>
        <taxon>Bacteria</taxon>
        <taxon>Pseudomonadati</taxon>
        <taxon>Pseudomonadota</taxon>
        <taxon>Gammaproteobacteria</taxon>
        <taxon>Natronospirales</taxon>
        <taxon>Natronospiraceae</taxon>
        <taxon>Natronospira</taxon>
    </lineage>
</organism>
<accession>A0AAP6JE21</accession>
<dbReference type="InterPro" id="IPR051601">
    <property type="entry name" value="Serine_prot/Carboxylest_S33"/>
</dbReference>